<reference evidence="1 2" key="1">
    <citation type="submission" date="2013-02" db="EMBL/GenBank/DDBJ databases">
        <title>The Genome Sequence of Plasmodium inui San Antonio 1.</title>
        <authorList>
            <consortium name="The Broad Institute Genome Sequencing Platform"/>
            <consortium name="The Broad Institute Genome Sequencing Center for Infectious Disease"/>
            <person name="Neafsey D."/>
            <person name="Cheeseman I."/>
            <person name="Volkman S."/>
            <person name="Adams J."/>
            <person name="Walker B."/>
            <person name="Young S.K."/>
            <person name="Zeng Q."/>
            <person name="Gargeya S."/>
            <person name="Fitzgerald M."/>
            <person name="Haas B."/>
            <person name="Abouelleil A."/>
            <person name="Alvarado L."/>
            <person name="Arachchi H.M."/>
            <person name="Berlin A.M."/>
            <person name="Chapman S.B."/>
            <person name="Dewar J."/>
            <person name="Goldberg J."/>
            <person name="Griggs A."/>
            <person name="Gujja S."/>
            <person name="Hansen M."/>
            <person name="Howarth C."/>
            <person name="Imamovic A."/>
            <person name="Larimer J."/>
            <person name="McCowan C."/>
            <person name="Murphy C."/>
            <person name="Neiman D."/>
            <person name="Pearson M."/>
            <person name="Priest M."/>
            <person name="Roberts A."/>
            <person name="Saif S."/>
            <person name="Shea T."/>
            <person name="Sisk P."/>
            <person name="Sykes S."/>
            <person name="Wortman J."/>
            <person name="Nusbaum C."/>
            <person name="Birren B."/>
        </authorList>
    </citation>
    <scope>NUCLEOTIDE SEQUENCE [LARGE SCALE GENOMIC DNA]</scope>
    <source>
        <strain evidence="1 2">San Antonio 1</strain>
    </source>
</reference>
<evidence type="ECO:0000313" key="2">
    <source>
        <dbReference type="Proteomes" id="UP000030640"/>
    </source>
</evidence>
<accession>W6ZY57</accession>
<dbReference type="Proteomes" id="UP000030640">
    <property type="component" value="Unassembled WGS sequence"/>
</dbReference>
<dbReference type="RefSeq" id="XP_008819167.1">
    <property type="nucleotide sequence ID" value="XM_008820945.1"/>
</dbReference>
<dbReference type="AlphaFoldDB" id="W6ZY57"/>
<sequence>MVHLSMIALEVMQTAEVLGRSYNSAMTILGFLTIENPNTSILFSQRFWNIPALHITVLNLNPSVALALQTKTSILLSGVPQAVRCTSCKETISMSVLCTYEYYR</sequence>
<evidence type="ECO:0000313" key="1">
    <source>
        <dbReference type="EMBL" id="EUD64243.1"/>
    </source>
</evidence>
<gene>
    <name evidence="1" type="ORF">C922_05374</name>
</gene>
<dbReference type="GeneID" id="20040648"/>
<name>W6ZY57_9APIC</name>
<dbReference type="EMBL" id="KI965521">
    <property type="protein sequence ID" value="EUD64243.1"/>
    <property type="molecule type" value="Genomic_DNA"/>
</dbReference>
<proteinExistence type="predicted"/>
<organism evidence="1 2">
    <name type="scientific">Plasmodium inui San Antonio 1</name>
    <dbReference type="NCBI Taxonomy" id="1237626"/>
    <lineage>
        <taxon>Eukaryota</taxon>
        <taxon>Sar</taxon>
        <taxon>Alveolata</taxon>
        <taxon>Apicomplexa</taxon>
        <taxon>Aconoidasida</taxon>
        <taxon>Haemosporida</taxon>
        <taxon>Plasmodiidae</taxon>
        <taxon>Plasmodium</taxon>
        <taxon>Plasmodium (Plasmodium)</taxon>
    </lineage>
</organism>
<keyword evidence="2" id="KW-1185">Reference proteome</keyword>
<protein>
    <submittedName>
        <fullName evidence="1">Uncharacterized protein</fullName>
    </submittedName>
</protein>
<dbReference type="VEuPathDB" id="PlasmoDB:C922_05374"/>